<evidence type="ECO:0000256" key="15">
    <source>
        <dbReference type="PIRSR" id="PIRSR001400-3"/>
    </source>
</evidence>
<dbReference type="Proteomes" id="UP000244037">
    <property type="component" value="Unassembled WGS sequence"/>
</dbReference>
<feature type="active site" description="Proton donor" evidence="12 13">
    <location>
        <position position="205"/>
    </location>
</feature>
<comment type="subcellular location">
    <subcellularLocation>
        <location evidence="12">Cytoplasm</location>
    </subcellularLocation>
    <subcellularLocation>
        <location evidence="12">Secreted</location>
    </subcellularLocation>
    <subcellularLocation>
        <location evidence="12">Cell surface</location>
    </subcellularLocation>
    <text evidence="12">Fractions of enolase are present in both the cytoplasm and on the cell surface.</text>
</comment>
<dbReference type="NCBIfam" id="TIGR01060">
    <property type="entry name" value="eno"/>
    <property type="match status" value="1"/>
</dbReference>
<evidence type="ECO:0000256" key="1">
    <source>
        <dbReference type="ARBA" id="ARBA00005031"/>
    </source>
</evidence>
<dbReference type="SUPFAM" id="SSF51604">
    <property type="entry name" value="Enolase C-terminal domain-like"/>
    <property type="match status" value="1"/>
</dbReference>
<evidence type="ECO:0000256" key="14">
    <source>
        <dbReference type="PIRSR" id="PIRSR001400-2"/>
    </source>
</evidence>
<feature type="domain" description="Enolase C-terminal TIM barrel" evidence="16">
    <location>
        <begin position="139"/>
        <end position="425"/>
    </location>
</feature>
<sequence>MSTIIDIIGREILDSRGNPTVEVDVILEDGTMGRAAVPSGASTGAHEAVERRDGDKSRYMGKGVLDAVAAVNGEIAEALVGFDATEQVAIDATMIELDGTENKGRLGANAILGVSLAAAKAAADYTAQPLYRYVGGTSARILPVPMMNIINGGEHADNPIDIQEFMIMPVSAETIRDAVRMGSEVFHTLKKELAAAGHNTAIGDEGGFAPALNSTRDALDFILKSIEKAGYKPGEDIYLALDCASTEYFENGKYEMKGEGLSLTAAENVDYLSKLCADYPIISIEDGCAEDDWDGWKLLTDALGSKVQLVGDDLFVTNPKRLADGIKAGVANSMLVKVNQIGSLTETLKAVDMAHRARYTNVMSHRSGETEDATIADLAVATNCGQIKTGSLSRSDRLAKYNQLIRIEEMLGETAEYAGTSILRG</sequence>
<dbReference type="PANTHER" id="PTHR11902:SF1">
    <property type="entry name" value="ENOLASE"/>
    <property type="match status" value="1"/>
</dbReference>
<dbReference type="GO" id="GO:0005576">
    <property type="term" value="C:extracellular region"/>
    <property type="evidence" value="ECO:0007669"/>
    <property type="project" value="UniProtKB-SubCell"/>
</dbReference>
<evidence type="ECO:0000313" key="19">
    <source>
        <dbReference type="Proteomes" id="UP000244037"/>
    </source>
</evidence>
<evidence type="ECO:0000313" key="18">
    <source>
        <dbReference type="EMBL" id="PTW50111.1"/>
    </source>
</evidence>
<dbReference type="GO" id="GO:0004634">
    <property type="term" value="F:phosphopyruvate hydratase activity"/>
    <property type="evidence" value="ECO:0007669"/>
    <property type="project" value="UniProtKB-UniRule"/>
</dbReference>
<feature type="binding site" evidence="14">
    <location>
        <position position="388"/>
    </location>
    <ligand>
        <name>substrate</name>
    </ligand>
</feature>
<dbReference type="EC" id="4.2.1.11" evidence="3 12"/>
<comment type="cofactor">
    <cofactor evidence="12">
        <name>Mg(2+)</name>
        <dbReference type="ChEBI" id="CHEBI:18420"/>
    </cofactor>
    <text evidence="12">Binds a second Mg(2+) ion via substrate during catalysis.</text>
</comment>
<keyword evidence="19" id="KW-1185">Reference proteome</keyword>
<dbReference type="InterPro" id="IPR020809">
    <property type="entry name" value="Enolase_CS"/>
</dbReference>
<evidence type="ECO:0000256" key="6">
    <source>
        <dbReference type="ARBA" id="ARBA00022525"/>
    </source>
</evidence>
<dbReference type="Gene3D" id="3.20.20.120">
    <property type="entry name" value="Enolase-like C-terminal domain"/>
    <property type="match status" value="1"/>
</dbReference>
<dbReference type="UniPathway" id="UPA00109">
    <property type="reaction ID" value="UER00187"/>
</dbReference>
<organism evidence="18 19">
    <name type="scientific">Rhodovulum kholense</name>
    <dbReference type="NCBI Taxonomy" id="453584"/>
    <lineage>
        <taxon>Bacteria</taxon>
        <taxon>Pseudomonadati</taxon>
        <taxon>Pseudomonadota</taxon>
        <taxon>Alphaproteobacteria</taxon>
        <taxon>Rhodobacterales</taxon>
        <taxon>Paracoccaceae</taxon>
        <taxon>Rhodovulum</taxon>
    </lineage>
</organism>
<feature type="binding site" evidence="12">
    <location>
        <position position="367"/>
    </location>
    <ligand>
        <name>(2R)-2-phosphoglycerate</name>
        <dbReference type="ChEBI" id="CHEBI:58289"/>
    </ligand>
</feature>
<dbReference type="OrthoDB" id="9804716at2"/>
<feature type="binding site" evidence="12">
    <location>
        <position position="163"/>
    </location>
    <ligand>
        <name>(2R)-2-phosphoglycerate</name>
        <dbReference type="ChEBI" id="CHEBI:58289"/>
    </ligand>
</feature>
<name>A0A8E3AQU4_9RHOB</name>
<dbReference type="Pfam" id="PF03952">
    <property type="entry name" value="Enolase_N"/>
    <property type="match status" value="1"/>
</dbReference>
<dbReference type="InterPro" id="IPR020810">
    <property type="entry name" value="Enolase_C"/>
</dbReference>
<dbReference type="FunFam" id="3.20.20.120:FF:000001">
    <property type="entry name" value="Enolase"/>
    <property type="match status" value="1"/>
</dbReference>
<dbReference type="InterPro" id="IPR020811">
    <property type="entry name" value="Enolase_N"/>
</dbReference>
<dbReference type="GO" id="GO:0000015">
    <property type="term" value="C:phosphopyruvate hydratase complex"/>
    <property type="evidence" value="ECO:0007669"/>
    <property type="project" value="InterPro"/>
</dbReference>
<feature type="active site" description="Proton acceptor" evidence="12 13">
    <location>
        <position position="337"/>
    </location>
</feature>
<keyword evidence="7 12" id="KW-0479">Metal-binding</keyword>
<keyword evidence="6 12" id="KW-0964">Secreted</keyword>
<comment type="catalytic activity">
    <reaction evidence="12">
        <text>(2R)-2-phosphoglycerate = phosphoenolpyruvate + H2O</text>
        <dbReference type="Rhea" id="RHEA:10164"/>
        <dbReference type="ChEBI" id="CHEBI:15377"/>
        <dbReference type="ChEBI" id="CHEBI:58289"/>
        <dbReference type="ChEBI" id="CHEBI:58702"/>
        <dbReference type="EC" id="4.2.1.11"/>
    </reaction>
</comment>
<proteinExistence type="inferred from homology"/>
<evidence type="ECO:0000256" key="8">
    <source>
        <dbReference type="ARBA" id="ARBA00022842"/>
    </source>
</evidence>
<evidence type="ECO:0000256" key="3">
    <source>
        <dbReference type="ARBA" id="ARBA00012058"/>
    </source>
</evidence>
<feature type="binding site" evidence="14">
    <location>
        <begin position="364"/>
        <end position="367"/>
    </location>
    <ligand>
        <name>substrate</name>
    </ligand>
</feature>
<keyword evidence="10 12" id="KW-0456">Lyase</keyword>
<dbReference type="AlphaFoldDB" id="A0A8E3AQU4"/>
<dbReference type="SFLD" id="SFLDS00001">
    <property type="entry name" value="Enolase"/>
    <property type="match status" value="1"/>
</dbReference>
<dbReference type="PRINTS" id="PR00148">
    <property type="entry name" value="ENOLASE"/>
</dbReference>
<evidence type="ECO:0000256" key="9">
    <source>
        <dbReference type="ARBA" id="ARBA00023152"/>
    </source>
</evidence>
<evidence type="ECO:0000259" key="16">
    <source>
        <dbReference type="SMART" id="SM01192"/>
    </source>
</evidence>
<evidence type="ECO:0000256" key="7">
    <source>
        <dbReference type="ARBA" id="ARBA00022723"/>
    </source>
</evidence>
<comment type="function">
    <text evidence="11 12">Catalyzes the reversible conversion of 2-phosphoglycerate (2-PG) into phosphoenolpyruvate (PEP). It is essential for the degradation of carbohydrates via glycolysis.</text>
</comment>
<keyword evidence="5 12" id="KW-0963">Cytoplasm</keyword>
<dbReference type="EMBL" id="QAYC01000005">
    <property type="protein sequence ID" value="PTW50111.1"/>
    <property type="molecule type" value="Genomic_DNA"/>
</dbReference>
<feature type="binding site" evidence="14">
    <location>
        <position position="285"/>
    </location>
    <ligand>
        <name>substrate</name>
    </ligand>
</feature>
<feature type="binding site" evidence="12">
    <location>
        <position position="366"/>
    </location>
    <ligand>
        <name>(2R)-2-phosphoglycerate</name>
        <dbReference type="ChEBI" id="CHEBI:58289"/>
    </ligand>
</feature>
<dbReference type="InterPro" id="IPR036849">
    <property type="entry name" value="Enolase-like_C_sf"/>
</dbReference>
<comment type="similarity">
    <text evidence="2 12">Belongs to the enolase family.</text>
</comment>
<dbReference type="SMART" id="SM01192">
    <property type="entry name" value="Enolase_C"/>
    <property type="match status" value="1"/>
</dbReference>
<dbReference type="SMART" id="SM01193">
    <property type="entry name" value="Enolase_N"/>
    <property type="match status" value="1"/>
</dbReference>
<dbReference type="PROSITE" id="PS00164">
    <property type="entry name" value="ENOLASE"/>
    <property type="match status" value="1"/>
</dbReference>
<evidence type="ECO:0000256" key="5">
    <source>
        <dbReference type="ARBA" id="ARBA00022490"/>
    </source>
</evidence>
<comment type="cofactor">
    <cofactor evidence="15">
        <name>Mg(2+)</name>
        <dbReference type="ChEBI" id="CHEBI:18420"/>
    </cofactor>
    <text evidence="15">Mg(2+) is required for catalysis and for stabilizing the dimer.</text>
</comment>
<evidence type="ECO:0000256" key="12">
    <source>
        <dbReference type="HAMAP-Rule" id="MF_00318"/>
    </source>
</evidence>
<dbReference type="SFLD" id="SFLDG00178">
    <property type="entry name" value="enolase"/>
    <property type="match status" value="1"/>
</dbReference>
<evidence type="ECO:0000256" key="10">
    <source>
        <dbReference type="ARBA" id="ARBA00023239"/>
    </source>
</evidence>
<dbReference type="SFLD" id="SFLDF00002">
    <property type="entry name" value="enolase"/>
    <property type="match status" value="1"/>
</dbReference>
<feature type="binding site" evidence="12 15">
    <location>
        <position position="312"/>
    </location>
    <ligand>
        <name>Mg(2+)</name>
        <dbReference type="ChEBI" id="CHEBI:18420"/>
    </ligand>
</feature>
<dbReference type="Gene3D" id="3.30.390.10">
    <property type="entry name" value="Enolase-like, N-terminal domain"/>
    <property type="match status" value="1"/>
</dbReference>
<feature type="binding site" evidence="14">
    <location>
        <position position="312"/>
    </location>
    <ligand>
        <name>substrate</name>
    </ligand>
</feature>
<accession>A0A8E3AQU4</accession>
<dbReference type="InterPro" id="IPR000941">
    <property type="entry name" value="Enolase"/>
</dbReference>
<feature type="binding site" evidence="14">
    <location>
        <position position="155"/>
    </location>
    <ligand>
        <name>substrate</name>
    </ligand>
</feature>
<feature type="binding site" evidence="12">
    <location>
        <position position="388"/>
    </location>
    <ligand>
        <name>(2R)-2-phosphoglycerate</name>
        <dbReference type="ChEBI" id="CHEBI:58289"/>
    </ligand>
</feature>
<keyword evidence="8 12" id="KW-0460">Magnesium</keyword>
<evidence type="ECO:0000256" key="2">
    <source>
        <dbReference type="ARBA" id="ARBA00009604"/>
    </source>
</evidence>
<dbReference type="SUPFAM" id="SSF54826">
    <property type="entry name" value="Enolase N-terminal domain-like"/>
    <property type="match status" value="1"/>
</dbReference>
<feature type="binding site" evidence="14">
    <location>
        <position position="164"/>
    </location>
    <ligand>
        <name>substrate</name>
    </ligand>
</feature>
<feature type="binding site" evidence="12">
    <location>
        <position position="337"/>
    </location>
    <ligand>
        <name>(2R)-2-phosphoglycerate</name>
        <dbReference type="ChEBI" id="CHEBI:58289"/>
    </ligand>
</feature>
<feature type="domain" description="Enolase N-terminal" evidence="17">
    <location>
        <begin position="4"/>
        <end position="134"/>
    </location>
</feature>
<evidence type="ECO:0000256" key="4">
    <source>
        <dbReference type="ARBA" id="ARBA00017068"/>
    </source>
</evidence>
<dbReference type="Pfam" id="PF00113">
    <property type="entry name" value="Enolase_C"/>
    <property type="match status" value="1"/>
</dbReference>
<reference evidence="18 19" key="1">
    <citation type="submission" date="2018-04" db="EMBL/GenBank/DDBJ databases">
        <title>Genomic Encyclopedia of Archaeal and Bacterial Type Strains, Phase II (KMG-II): from individual species to whole genera.</title>
        <authorList>
            <person name="Goeker M."/>
        </authorList>
    </citation>
    <scope>NUCLEOTIDE SEQUENCE [LARGE SCALE GENOMIC DNA]</scope>
    <source>
        <strain evidence="18 19">DSM 19783</strain>
    </source>
</reference>
<dbReference type="GO" id="GO:0006096">
    <property type="term" value="P:glycolytic process"/>
    <property type="evidence" value="ECO:0007669"/>
    <property type="project" value="UniProtKB-UniRule"/>
</dbReference>
<comment type="caution">
    <text evidence="18">The sequence shown here is derived from an EMBL/GenBank/DDBJ whole genome shotgun (WGS) entry which is preliminary data.</text>
</comment>
<evidence type="ECO:0000256" key="11">
    <source>
        <dbReference type="ARBA" id="ARBA00045763"/>
    </source>
</evidence>
<dbReference type="FunFam" id="3.30.390.10:FF:000001">
    <property type="entry name" value="Enolase"/>
    <property type="match status" value="1"/>
</dbReference>
<dbReference type="HAMAP" id="MF_00318">
    <property type="entry name" value="Enolase"/>
    <property type="match status" value="1"/>
</dbReference>
<dbReference type="CDD" id="cd03313">
    <property type="entry name" value="enolase"/>
    <property type="match status" value="1"/>
</dbReference>
<keyword evidence="9 12" id="KW-0324">Glycolysis</keyword>
<feature type="binding site" evidence="12 15">
    <location>
        <position position="285"/>
    </location>
    <ligand>
        <name>Mg(2+)</name>
        <dbReference type="ChEBI" id="CHEBI:18420"/>
    </ligand>
</feature>
<gene>
    <name evidence="12" type="primary">eno</name>
    <name evidence="18" type="ORF">C8N38_10567</name>
</gene>
<dbReference type="RefSeq" id="WP_108026081.1">
    <property type="nucleotide sequence ID" value="NZ_QAYC01000005.1"/>
</dbReference>
<dbReference type="InterPro" id="IPR029017">
    <property type="entry name" value="Enolase-like_N"/>
</dbReference>
<comment type="pathway">
    <text evidence="1 12">Carbohydrate degradation; glycolysis; pyruvate from D-glyceraldehyde 3-phosphate: step 4/5.</text>
</comment>
<feature type="binding site" evidence="12 15">
    <location>
        <position position="242"/>
    </location>
    <ligand>
        <name>Mg(2+)</name>
        <dbReference type="ChEBI" id="CHEBI:18420"/>
    </ligand>
</feature>
<protein>
    <recommendedName>
        <fullName evidence="4 12">Enolase</fullName>
        <ecNumber evidence="3 12">4.2.1.11</ecNumber>
    </recommendedName>
    <alternativeName>
        <fullName evidence="12">2-phospho-D-glycerate hydro-lyase</fullName>
    </alternativeName>
    <alternativeName>
        <fullName evidence="12">2-phosphoglycerate dehydratase</fullName>
    </alternativeName>
</protein>
<dbReference type="GO" id="GO:0000287">
    <property type="term" value="F:magnesium ion binding"/>
    <property type="evidence" value="ECO:0007669"/>
    <property type="project" value="UniProtKB-UniRule"/>
</dbReference>
<evidence type="ECO:0000256" key="13">
    <source>
        <dbReference type="PIRSR" id="PIRSR001400-1"/>
    </source>
</evidence>
<dbReference type="PIRSF" id="PIRSF001400">
    <property type="entry name" value="Enolase"/>
    <property type="match status" value="1"/>
</dbReference>
<evidence type="ECO:0000259" key="17">
    <source>
        <dbReference type="SMART" id="SM01193"/>
    </source>
</evidence>
<dbReference type="GO" id="GO:0009986">
    <property type="term" value="C:cell surface"/>
    <property type="evidence" value="ECO:0007669"/>
    <property type="project" value="UniProtKB-SubCell"/>
</dbReference>
<dbReference type="PANTHER" id="PTHR11902">
    <property type="entry name" value="ENOLASE"/>
    <property type="match status" value="1"/>
</dbReference>